<feature type="compositionally biased region" description="Polar residues" evidence="1">
    <location>
        <begin position="240"/>
        <end position="254"/>
    </location>
</feature>
<name>A0A812JBY6_9DINO</name>
<comment type="caution">
    <text evidence="2">The sequence shown here is derived from an EMBL/GenBank/DDBJ whole genome shotgun (WGS) entry which is preliminary data.</text>
</comment>
<dbReference type="Proteomes" id="UP000604046">
    <property type="component" value="Unassembled WGS sequence"/>
</dbReference>
<dbReference type="OrthoDB" id="10306175at2759"/>
<feature type="region of interest" description="Disordered" evidence="1">
    <location>
        <begin position="98"/>
        <end position="117"/>
    </location>
</feature>
<protein>
    <submittedName>
        <fullName evidence="2">Uncharacterized protein</fullName>
    </submittedName>
</protein>
<feature type="compositionally biased region" description="Low complexity" evidence="1">
    <location>
        <begin position="98"/>
        <end position="108"/>
    </location>
</feature>
<dbReference type="EMBL" id="CAJNDS010000428">
    <property type="protein sequence ID" value="CAE7205107.1"/>
    <property type="molecule type" value="Genomic_DNA"/>
</dbReference>
<feature type="region of interest" description="Disordered" evidence="1">
    <location>
        <begin position="211"/>
        <end position="257"/>
    </location>
</feature>
<keyword evidence="3" id="KW-1185">Reference proteome</keyword>
<organism evidence="2 3">
    <name type="scientific">Symbiodinium natans</name>
    <dbReference type="NCBI Taxonomy" id="878477"/>
    <lineage>
        <taxon>Eukaryota</taxon>
        <taxon>Sar</taxon>
        <taxon>Alveolata</taxon>
        <taxon>Dinophyceae</taxon>
        <taxon>Suessiales</taxon>
        <taxon>Symbiodiniaceae</taxon>
        <taxon>Symbiodinium</taxon>
    </lineage>
</organism>
<sequence>MAQQAQAAMEDRHGALIQGLYSNTARQTEFEISNLRAHCEFHDDVVFEETPRVRRKRKTTRLEQETSCNRLTKTVGQHRVEMAMRAKAEESIRASRASQLSQLSQASQEVRGSKSQGDLARAIQEKLGQKIAAGKKSAIQAIQPEAPESPKSRRIPRSETSSFTSLGIYEGPWSSKFTASRSPGALNRWKSDQRPDPAWYKVQYNMVLGSPQVPDFQKRSRSLSPSGGSGEPRALCDGSASPTRSPGNPGTFNLTGIDVEKDDDGFRFSDDESKRRAMQLAEGYLAKTPNWDQYNSMKVGRFPALTYHRVTEPAKDLYEQDLKAYHKQRIPAWDFAKIPGRPGQEEDDVAAPGKYDVNYSAVRGKIPSGVGFERALPRALSDGRLGHFALQAVLHADAKRFPGGVRFDTSASKDCVRRRMTLVNDFDRELPRPNPAPRSLEYHDTNDPAACEITLHRMMSYNADLADSCVTNRRDMAPLYDRMLPRGKEAVQGMRALQTDLGVRGAAGLGFIETTGQRTLPVEKLEGRLANAAYQRPDVGPKFDNLTYFESLCLETNHNQGNIVIGSGPSFETRPAPRCPRRVRGEMHFRRQVPKGFSKGVKDVKVQRQSRAYKAIDDWSQLIEGASKSAEPENS</sequence>
<dbReference type="AlphaFoldDB" id="A0A812JBY6"/>
<feature type="non-terminal residue" evidence="2">
    <location>
        <position position="1"/>
    </location>
</feature>
<feature type="region of interest" description="Disordered" evidence="1">
    <location>
        <begin position="135"/>
        <end position="164"/>
    </location>
</feature>
<proteinExistence type="predicted"/>
<accession>A0A812JBY6</accession>
<evidence type="ECO:0000313" key="2">
    <source>
        <dbReference type="EMBL" id="CAE7205107.1"/>
    </source>
</evidence>
<gene>
    <name evidence="2" type="ORF">SNAT2548_LOCUS6437</name>
</gene>
<evidence type="ECO:0000256" key="1">
    <source>
        <dbReference type="SAM" id="MobiDB-lite"/>
    </source>
</evidence>
<reference evidence="2" key="1">
    <citation type="submission" date="2021-02" db="EMBL/GenBank/DDBJ databases">
        <authorList>
            <person name="Dougan E. K."/>
            <person name="Rhodes N."/>
            <person name="Thang M."/>
            <person name="Chan C."/>
        </authorList>
    </citation>
    <scope>NUCLEOTIDE SEQUENCE</scope>
</reference>
<evidence type="ECO:0000313" key="3">
    <source>
        <dbReference type="Proteomes" id="UP000604046"/>
    </source>
</evidence>